<keyword evidence="3" id="KW-1185">Reference proteome</keyword>
<evidence type="ECO:0000313" key="2">
    <source>
        <dbReference type="EMBL" id="GBF40757.1"/>
    </source>
</evidence>
<accession>A0A2P2D7Z5</accession>
<dbReference type="AlphaFoldDB" id="A0A2P2D7Z5"/>
<dbReference type="Gene3D" id="3.60.15.10">
    <property type="entry name" value="Ribonuclease Z/Hydroxyacylglutathione hydrolase-like"/>
    <property type="match status" value="1"/>
</dbReference>
<dbReference type="GO" id="GO:0005737">
    <property type="term" value="C:cytoplasm"/>
    <property type="evidence" value="ECO:0007669"/>
    <property type="project" value="TreeGrafter"/>
</dbReference>
<dbReference type="GO" id="GO:0016787">
    <property type="term" value="F:hydrolase activity"/>
    <property type="evidence" value="ECO:0007669"/>
    <property type="project" value="UniProtKB-KW"/>
</dbReference>
<dbReference type="EMBL" id="BFAZ01000001">
    <property type="protein sequence ID" value="GBF40757.1"/>
    <property type="molecule type" value="Genomic_DNA"/>
</dbReference>
<dbReference type="Proteomes" id="UP000245206">
    <property type="component" value="Unassembled WGS sequence"/>
</dbReference>
<feature type="domain" description="Metallo-beta-lactamase" evidence="1">
    <location>
        <begin position="123"/>
        <end position="316"/>
    </location>
</feature>
<proteinExistence type="predicted"/>
<dbReference type="PANTHER" id="PTHR15032:SF4">
    <property type="entry name" value="N-ACYL-PHOSPHATIDYLETHANOLAMINE-HYDROLYZING PHOSPHOLIPASE D"/>
    <property type="match status" value="1"/>
</dbReference>
<dbReference type="PANTHER" id="PTHR15032">
    <property type="entry name" value="N-ACYL-PHOSPHATIDYLETHANOLAMINE-HYDROLYZING PHOSPHOLIPASE D"/>
    <property type="match status" value="1"/>
</dbReference>
<dbReference type="Pfam" id="PF12706">
    <property type="entry name" value="Lactamase_B_2"/>
    <property type="match status" value="1"/>
</dbReference>
<comment type="caution">
    <text evidence="2">The sequence shown here is derived from an EMBL/GenBank/DDBJ whole genome shotgun (WGS) entry which is preliminary data.</text>
</comment>
<organism evidence="2 3">
    <name type="scientific">Leptospira ellinghausenii</name>
    <dbReference type="NCBI Taxonomy" id="1917822"/>
    <lineage>
        <taxon>Bacteria</taxon>
        <taxon>Pseudomonadati</taxon>
        <taxon>Spirochaetota</taxon>
        <taxon>Spirochaetia</taxon>
        <taxon>Leptospirales</taxon>
        <taxon>Leptospiraceae</taxon>
        <taxon>Leptospira</taxon>
    </lineage>
</organism>
<name>A0A2P2D7Z5_9LEPT</name>
<dbReference type="SUPFAM" id="SSF56281">
    <property type="entry name" value="Metallo-hydrolase/oxidoreductase"/>
    <property type="match status" value="1"/>
</dbReference>
<gene>
    <name evidence="2" type="ORF">LPTSP2_00220</name>
</gene>
<keyword evidence="2" id="KW-0378">Hydrolase</keyword>
<evidence type="ECO:0000259" key="1">
    <source>
        <dbReference type="Pfam" id="PF12706"/>
    </source>
</evidence>
<dbReference type="InterPro" id="IPR036866">
    <property type="entry name" value="RibonucZ/Hydroxyglut_hydro"/>
</dbReference>
<sequence>MPTILISLSIVVLFSISFVQCKAFGKDPEGPHKELIQKSTHYDHSREQFVNRRPDVLEKMREGQNFFSLFIKFMFGGDKYQKPSVKLPEEKPNFQEFLKPDESIKFIWFGHSTFLVNIEGTILLFDPVFSGSAAPFAFMVKRFQDAVVKLEELPKIDYIIISHDHYDHLDMETIEFFKAKETRFLTPLGVTSHLKEWGIPEDRFTELDWWGKFTIGKIQIVCTPAQHFSGRRGMNGNQTLWSSWTVIGEKERFYFSGDSGYDIHFKQIGDTYGPFDLTFIENGQYNPMWEAVHVLPEQTAKAHLDLKGKRLVPVHWGMFNLSLHSWYEPGENIERESKKHNIDLMTPKFGQLVKLKEPNLLERWWKKYIETD</sequence>
<protein>
    <submittedName>
        <fullName evidence="2">Zn-dependent hydrolase</fullName>
    </submittedName>
</protein>
<reference evidence="3" key="1">
    <citation type="journal article" date="2019" name="Microbiol. Immunol.">
        <title>Molecular and phenotypic characterization of Leptospira johnsonii sp. nov., Leptospira ellinghausenii sp. nov. and Leptospira ryugenii sp. nov. isolated from soil and water in Japan.</title>
        <authorList>
            <person name="Masuzawa T."/>
            <person name="Saito M."/>
            <person name="Nakao R."/>
            <person name="Nikaido Y."/>
            <person name="Matsumoto M."/>
            <person name="Ogawa M."/>
            <person name="Yokoyama M."/>
            <person name="Hidaka Y."/>
            <person name="Tomita J."/>
            <person name="Sakakibara K."/>
            <person name="Suzuki K."/>
            <person name="Yasuda S."/>
            <person name="Sato H."/>
            <person name="Yamaguchi M."/>
            <person name="Yoshida S.I."/>
            <person name="Koizumi N."/>
            <person name="Kawamura Y."/>
        </authorList>
    </citation>
    <scope>NUCLEOTIDE SEQUENCE [LARGE SCALE GENOMIC DNA]</scope>
    <source>
        <strain evidence="3">E18</strain>
    </source>
</reference>
<dbReference type="InterPro" id="IPR001279">
    <property type="entry name" value="Metallo-B-lactamas"/>
</dbReference>
<evidence type="ECO:0000313" key="3">
    <source>
        <dbReference type="Proteomes" id="UP000245206"/>
    </source>
</evidence>